<accession>A0A9W8ZT99</accession>
<evidence type="ECO:0000313" key="3">
    <source>
        <dbReference type="Proteomes" id="UP001150238"/>
    </source>
</evidence>
<dbReference type="AlphaFoldDB" id="A0A9W8ZT99"/>
<reference evidence="2" key="2">
    <citation type="journal article" date="2023" name="Proc. Natl. Acad. Sci. U.S.A.">
        <title>A global phylogenomic analysis of the shiitake genus Lentinula.</title>
        <authorList>
            <person name="Sierra-Patev S."/>
            <person name="Min B."/>
            <person name="Naranjo-Ortiz M."/>
            <person name="Looney B."/>
            <person name="Konkel Z."/>
            <person name="Slot J.C."/>
            <person name="Sakamoto Y."/>
            <person name="Steenwyk J.L."/>
            <person name="Rokas A."/>
            <person name="Carro J."/>
            <person name="Camarero S."/>
            <person name="Ferreira P."/>
            <person name="Molpeceres G."/>
            <person name="Ruiz-Duenas F.J."/>
            <person name="Serrano A."/>
            <person name="Henrissat B."/>
            <person name="Drula E."/>
            <person name="Hughes K.W."/>
            <person name="Mata J.L."/>
            <person name="Ishikawa N.K."/>
            <person name="Vargas-Isla R."/>
            <person name="Ushijima S."/>
            <person name="Smith C.A."/>
            <person name="Donoghue J."/>
            <person name="Ahrendt S."/>
            <person name="Andreopoulos W."/>
            <person name="He G."/>
            <person name="LaButti K."/>
            <person name="Lipzen A."/>
            <person name="Ng V."/>
            <person name="Riley R."/>
            <person name="Sandor L."/>
            <person name="Barry K."/>
            <person name="Martinez A.T."/>
            <person name="Xiao Y."/>
            <person name="Gibbons J.G."/>
            <person name="Terashima K."/>
            <person name="Grigoriev I.V."/>
            <person name="Hibbett D."/>
        </authorList>
    </citation>
    <scope>NUCLEOTIDE SEQUENCE</scope>
    <source>
        <strain evidence="2">Sp2 HRB7682 ss15</strain>
    </source>
</reference>
<dbReference type="EMBL" id="JANVFS010000050">
    <property type="protein sequence ID" value="KAJ4465535.1"/>
    <property type="molecule type" value="Genomic_DNA"/>
</dbReference>
<protein>
    <submittedName>
        <fullName evidence="2">Uncharacterized protein</fullName>
    </submittedName>
</protein>
<reference evidence="2" key="1">
    <citation type="submission" date="2022-08" db="EMBL/GenBank/DDBJ databases">
        <authorList>
            <consortium name="DOE Joint Genome Institute"/>
            <person name="Min B."/>
            <person name="Riley R."/>
            <person name="Sierra-Patev S."/>
            <person name="Naranjo-Ortiz M."/>
            <person name="Looney B."/>
            <person name="Konkel Z."/>
            <person name="Slot J.C."/>
            <person name="Sakamoto Y."/>
            <person name="Steenwyk J.L."/>
            <person name="Rokas A."/>
            <person name="Carro J."/>
            <person name="Camarero S."/>
            <person name="Ferreira P."/>
            <person name="Molpeceres G."/>
            <person name="Ruiz-Duenas F.J."/>
            <person name="Serrano A."/>
            <person name="Henrissat B."/>
            <person name="Drula E."/>
            <person name="Hughes K.W."/>
            <person name="Mata J.L."/>
            <person name="Ishikawa N.K."/>
            <person name="Vargas-Isla R."/>
            <person name="Ushijima S."/>
            <person name="Smith C.A."/>
            <person name="Ahrendt S."/>
            <person name="Andreopoulos W."/>
            <person name="He G."/>
            <person name="Labutti K."/>
            <person name="Lipzen A."/>
            <person name="Ng V."/>
            <person name="Sandor L."/>
            <person name="Barry K."/>
            <person name="Martinez A.T."/>
            <person name="Xiao Y."/>
            <person name="Gibbons J.G."/>
            <person name="Terashima K."/>
            <person name="Hibbett D.S."/>
            <person name="Grigoriev I.V."/>
        </authorList>
    </citation>
    <scope>NUCLEOTIDE SEQUENCE</scope>
    <source>
        <strain evidence="2">Sp2 HRB7682 ss15</strain>
    </source>
</reference>
<feature type="region of interest" description="Disordered" evidence="1">
    <location>
        <begin position="318"/>
        <end position="356"/>
    </location>
</feature>
<gene>
    <name evidence="2" type="ORF">C8J55DRAFT_552676</name>
</gene>
<comment type="caution">
    <text evidence="2">The sequence shown here is derived from an EMBL/GenBank/DDBJ whole genome shotgun (WGS) entry which is preliminary data.</text>
</comment>
<sequence length="384" mass="39858">MSRTMHIERLSSARGVVRLPPRSLSLPTFDASWNLYAFGFNGKDYNAGTSDSWASGTASDVTASGRPPFDGANTTCYLSQFYNGIYVLNGDSSNPSNVHIYDPTAKSWTTQATSGGPTDGYSAVLDHDTNVFYVLSDSGELWFLSFENITTAAQSSTIPWTDVEKAGFDTTDYQPVMALANNHVHFLDVPGVAAGSADIFVIHFSWFQPDSQSYGNFPAQHGQTASIFEPANDGVQLAFAYIPDDGSATYIIDVVSNTTATMAGPSTKDSSASYFASDAAIVQLTSSGAVNYIPYTNSSSDSSASWSTVKNLVSVAPTSSASSGSGSASATKSATGSAASGTSTTSTSSSSSSNGSIGVAVKSGTVVVGMMSALLLGTIALFIS</sequence>
<evidence type="ECO:0000313" key="2">
    <source>
        <dbReference type="EMBL" id="KAJ4465535.1"/>
    </source>
</evidence>
<evidence type="ECO:0000256" key="1">
    <source>
        <dbReference type="SAM" id="MobiDB-lite"/>
    </source>
</evidence>
<organism evidence="2 3">
    <name type="scientific">Lentinula lateritia</name>
    <dbReference type="NCBI Taxonomy" id="40482"/>
    <lineage>
        <taxon>Eukaryota</taxon>
        <taxon>Fungi</taxon>
        <taxon>Dikarya</taxon>
        <taxon>Basidiomycota</taxon>
        <taxon>Agaricomycotina</taxon>
        <taxon>Agaricomycetes</taxon>
        <taxon>Agaricomycetidae</taxon>
        <taxon>Agaricales</taxon>
        <taxon>Marasmiineae</taxon>
        <taxon>Omphalotaceae</taxon>
        <taxon>Lentinula</taxon>
    </lineage>
</organism>
<dbReference type="Proteomes" id="UP001150238">
    <property type="component" value="Unassembled WGS sequence"/>
</dbReference>
<proteinExistence type="predicted"/>
<name>A0A9W8ZT99_9AGAR</name>